<evidence type="ECO:0000256" key="1">
    <source>
        <dbReference type="ARBA" id="ARBA00004651"/>
    </source>
</evidence>
<dbReference type="InterPro" id="IPR022646">
    <property type="entry name" value="SecD/SecF_CS"/>
</dbReference>
<dbReference type="HAMAP" id="MF_01464_B">
    <property type="entry name" value="SecF_B"/>
    <property type="match status" value="1"/>
</dbReference>
<evidence type="ECO:0000313" key="11">
    <source>
        <dbReference type="EMBL" id="PJE64906.1"/>
    </source>
</evidence>
<sequence>MDIIGKRTIWYGISAILSAVSIMAILLWGFNLGIDFTGGSLVELEFDATTPASGDLESSIEALGFGEVRIQPTEEQGVLIRMRDLDEDAHQRVLAAVEEQGSFTEKRFVSIGPVIGGELKQRAIIALALVMIAIVFYIAWAFRKVSEPVQSWKYGLIAIVALLHDVLIPTGVFAYLGAYHGVEIDALFITALLTILGFSVHDTIVVFDRVRENLKKRTGDSFEITVNMSIRENIIRSINTSITLIFVLITLYVWGGESTRMFALALTIGTVLGTYSSIFIASPLLVTWQLADKSK</sequence>
<feature type="transmembrane region" description="Helical" evidence="9">
    <location>
        <begin position="184"/>
        <end position="207"/>
    </location>
</feature>
<comment type="caution">
    <text evidence="11">The sequence shown here is derived from an EMBL/GenBank/DDBJ whole genome shotgun (WGS) entry which is preliminary data.</text>
</comment>
<dbReference type="InterPro" id="IPR048634">
    <property type="entry name" value="SecD_SecF_C"/>
</dbReference>
<dbReference type="InterPro" id="IPR022813">
    <property type="entry name" value="SecD/SecF_arch_bac"/>
</dbReference>
<dbReference type="NCBIfam" id="TIGR00966">
    <property type="entry name" value="transloc_SecF"/>
    <property type="match status" value="1"/>
</dbReference>
<comment type="similarity">
    <text evidence="9">Belongs to the SecD/SecF family. SecF subfamily.</text>
</comment>
<comment type="function">
    <text evidence="9">Part of the Sec protein translocase complex. Interacts with the SecYEG preprotein conducting channel. SecDF uses the proton motive force (PMF) to complete protein translocation after the ATP-dependent function of SecA.</text>
</comment>
<dbReference type="GO" id="GO:0043952">
    <property type="term" value="P:protein transport by the Sec complex"/>
    <property type="evidence" value="ECO:0007669"/>
    <property type="project" value="UniProtKB-UniRule"/>
</dbReference>
<evidence type="ECO:0000256" key="4">
    <source>
        <dbReference type="ARBA" id="ARBA00022692"/>
    </source>
</evidence>
<comment type="subcellular location">
    <subcellularLocation>
        <location evidence="1 9">Cell membrane</location>
        <topology evidence="1 9">Multi-pass membrane protein</topology>
    </subcellularLocation>
</comment>
<accession>A0A2M8KYB3</accession>
<dbReference type="GO" id="GO:0006605">
    <property type="term" value="P:protein targeting"/>
    <property type="evidence" value="ECO:0007669"/>
    <property type="project" value="UniProtKB-UniRule"/>
</dbReference>
<protein>
    <recommendedName>
        <fullName evidence="9">Protein-export membrane protein SecF</fullName>
    </recommendedName>
</protein>
<dbReference type="GO" id="GO:0005886">
    <property type="term" value="C:plasma membrane"/>
    <property type="evidence" value="ECO:0007669"/>
    <property type="project" value="UniProtKB-SubCell"/>
</dbReference>
<evidence type="ECO:0000259" key="10">
    <source>
        <dbReference type="Pfam" id="PF02355"/>
    </source>
</evidence>
<evidence type="ECO:0000256" key="8">
    <source>
        <dbReference type="ARBA" id="ARBA00023136"/>
    </source>
</evidence>
<feature type="transmembrane region" description="Helical" evidence="9">
    <location>
        <begin position="154"/>
        <end position="178"/>
    </location>
</feature>
<evidence type="ECO:0000256" key="6">
    <source>
        <dbReference type="ARBA" id="ARBA00022989"/>
    </source>
</evidence>
<dbReference type="Proteomes" id="UP000229098">
    <property type="component" value="Unassembled WGS sequence"/>
</dbReference>
<keyword evidence="4 9" id="KW-0812">Transmembrane</keyword>
<dbReference type="PANTHER" id="PTHR30081">
    <property type="entry name" value="PROTEIN-EXPORT MEMBRANE PROTEIN SEC"/>
    <property type="match status" value="1"/>
</dbReference>
<dbReference type="EMBL" id="PFEF01000001">
    <property type="protein sequence ID" value="PJE64906.1"/>
    <property type="molecule type" value="Genomic_DNA"/>
</dbReference>
<keyword evidence="3 9" id="KW-1003">Cell membrane</keyword>
<evidence type="ECO:0000313" key="12">
    <source>
        <dbReference type="Proteomes" id="UP000229098"/>
    </source>
</evidence>
<evidence type="ECO:0000256" key="7">
    <source>
        <dbReference type="ARBA" id="ARBA00023010"/>
    </source>
</evidence>
<dbReference type="InterPro" id="IPR005665">
    <property type="entry name" value="SecF_bac"/>
</dbReference>
<name>A0A2M8KYB3_9BACT</name>
<dbReference type="Pfam" id="PF02355">
    <property type="entry name" value="SecD_SecF_C"/>
    <property type="match status" value="1"/>
</dbReference>
<evidence type="ECO:0000256" key="3">
    <source>
        <dbReference type="ARBA" id="ARBA00022475"/>
    </source>
</evidence>
<reference evidence="12" key="1">
    <citation type="submission" date="2017-09" db="EMBL/GenBank/DDBJ databases">
        <title>Depth-based differentiation of microbial function through sediment-hosted aquifers and enrichment of novel symbionts in the deep terrestrial subsurface.</title>
        <authorList>
            <person name="Probst A.J."/>
            <person name="Ladd B."/>
            <person name="Jarett J.K."/>
            <person name="Geller-Mcgrath D.E."/>
            <person name="Sieber C.M.K."/>
            <person name="Emerson J.B."/>
            <person name="Anantharaman K."/>
            <person name="Thomas B.C."/>
            <person name="Malmstrom R."/>
            <person name="Stieglmeier M."/>
            <person name="Klingl A."/>
            <person name="Woyke T."/>
            <person name="Ryan C.M."/>
            <person name="Banfield J.F."/>
        </authorList>
    </citation>
    <scope>NUCLEOTIDE SEQUENCE [LARGE SCALE GENOMIC DNA]</scope>
</reference>
<comment type="subunit">
    <text evidence="9">Forms a complex with SecD. Part of the essential Sec protein translocation apparatus which comprises SecA, SecYEG and auxiliary proteins SecDF. Other proteins may also be involved.</text>
</comment>
<keyword evidence="6 9" id="KW-1133">Transmembrane helix</keyword>
<feature type="transmembrane region" description="Helical" evidence="9">
    <location>
        <begin position="123"/>
        <end position="142"/>
    </location>
</feature>
<dbReference type="GO" id="GO:0065002">
    <property type="term" value="P:intracellular protein transmembrane transport"/>
    <property type="evidence" value="ECO:0007669"/>
    <property type="project" value="UniProtKB-UniRule"/>
</dbReference>
<organism evidence="11 12">
    <name type="scientific">Candidatus Ryanbacteria bacterium CG10_big_fil_rev_8_21_14_0_10_43_42</name>
    <dbReference type="NCBI Taxonomy" id="1974864"/>
    <lineage>
        <taxon>Bacteria</taxon>
        <taxon>Candidatus Ryaniibacteriota</taxon>
    </lineage>
</organism>
<feature type="transmembrane region" description="Helical" evidence="9">
    <location>
        <begin position="261"/>
        <end position="286"/>
    </location>
</feature>
<gene>
    <name evidence="9 11" type="primary">secF</name>
    <name evidence="11" type="ORF">COU90_00090</name>
</gene>
<feature type="transmembrane region" description="Helical" evidence="9">
    <location>
        <begin position="238"/>
        <end position="255"/>
    </location>
</feature>
<keyword evidence="8 9" id="KW-0472">Membrane</keyword>
<dbReference type="Pfam" id="PF07549">
    <property type="entry name" value="Sec_GG"/>
    <property type="match status" value="1"/>
</dbReference>
<dbReference type="SUPFAM" id="SSF82866">
    <property type="entry name" value="Multidrug efflux transporter AcrB transmembrane domain"/>
    <property type="match status" value="1"/>
</dbReference>
<evidence type="ECO:0000256" key="9">
    <source>
        <dbReference type="HAMAP-Rule" id="MF_01464"/>
    </source>
</evidence>
<feature type="domain" description="Protein export membrane protein SecD/SecF C-terminal" evidence="10">
    <location>
        <begin position="102"/>
        <end position="289"/>
    </location>
</feature>
<keyword evidence="5 9" id="KW-0653">Protein transport</keyword>
<keyword evidence="7 9" id="KW-0811">Translocation</keyword>
<dbReference type="Gene3D" id="1.20.1640.10">
    <property type="entry name" value="Multidrug efflux transporter AcrB transmembrane domain"/>
    <property type="match status" value="1"/>
</dbReference>
<dbReference type="AlphaFoldDB" id="A0A2M8KYB3"/>
<feature type="transmembrane region" description="Helical" evidence="9">
    <location>
        <begin position="9"/>
        <end position="30"/>
    </location>
</feature>
<evidence type="ECO:0000256" key="5">
    <source>
        <dbReference type="ARBA" id="ARBA00022927"/>
    </source>
</evidence>
<proteinExistence type="inferred from homology"/>
<evidence type="ECO:0000256" key="2">
    <source>
        <dbReference type="ARBA" id="ARBA00022448"/>
    </source>
</evidence>
<dbReference type="PRINTS" id="PR01755">
    <property type="entry name" value="SECFTRNLCASE"/>
</dbReference>
<keyword evidence="2 9" id="KW-0813">Transport</keyword>
<dbReference type="InterPro" id="IPR022645">
    <property type="entry name" value="SecD/SecF_bac"/>
</dbReference>
<dbReference type="GO" id="GO:0015450">
    <property type="term" value="F:protein-transporting ATPase activity"/>
    <property type="evidence" value="ECO:0007669"/>
    <property type="project" value="InterPro"/>
</dbReference>
<dbReference type="PANTHER" id="PTHR30081:SF8">
    <property type="entry name" value="PROTEIN TRANSLOCASE SUBUNIT SECF"/>
    <property type="match status" value="1"/>
</dbReference>